<dbReference type="Gene3D" id="3.40.50.1820">
    <property type="entry name" value="alpha/beta hydrolase"/>
    <property type="match status" value="1"/>
</dbReference>
<dbReference type="PANTHER" id="PTHR43194">
    <property type="entry name" value="HYDROLASE ALPHA/BETA FOLD FAMILY"/>
    <property type="match status" value="1"/>
</dbReference>
<dbReference type="Pfam" id="PF12697">
    <property type="entry name" value="Abhydrolase_6"/>
    <property type="match status" value="1"/>
</dbReference>
<gene>
    <name evidence="2" type="ORF">SAMN04487894_1383</name>
</gene>
<dbReference type="EMBL" id="FMZO01000038">
    <property type="protein sequence ID" value="SDE33969.1"/>
    <property type="molecule type" value="Genomic_DNA"/>
</dbReference>
<evidence type="ECO:0000313" key="2">
    <source>
        <dbReference type="EMBL" id="SDE33969.1"/>
    </source>
</evidence>
<dbReference type="PANTHER" id="PTHR43194:SF2">
    <property type="entry name" value="PEROXISOMAL MEMBRANE PROTEIN LPX1"/>
    <property type="match status" value="1"/>
</dbReference>
<sequence length="247" mass="27619">MSNRINSKTIVFCHGLFVTAKSWKGWVKFFEDRGYTCHAPSNPYHDHSVTEMWESTPEELGAVTFEDVVNNLSTFINTLPEKPILIGHSLGGLAVQKLVELGKAAAGIMVDGAAPAGIIPTEWSFLEANLPVLNPLKGDSVFHPSKKWWFYAFGNNLTREESDAAFDEFAVPESRNIPRSTTKSFAKIDFDKPHVPFLFIAGEKDHIIPKGLNEKNFKAYKDENSIKDFHIFLTEGTLFVATKIGKK</sequence>
<accession>A0A1G7C3U3</accession>
<proteinExistence type="predicted"/>
<dbReference type="STRING" id="1285928.SAMN04487894_1383"/>
<dbReference type="InterPro" id="IPR000073">
    <property type="entry name" value="AB_hydrolase_1"/>
</dbReference>
<keyword evidence="3" id="KW-1185">Reference proteome</keyword>
<reference evidence="3" key="1">
    <citation type="submission" date="2016-10" db="EMBL/GenBank/DDBJ databases">
        <authorList>
            <person name="Varghese N."/>
            <person name="Submissions S."/>
        </authorList>
    </citation>
    <scope>NUCLEOTIDE SEQUENCE [LARGE SCALE GENOMIC DNA]</scope>
    <source>
        <strain evidence="3">DSM 25811 / CCM 8410 / LMG 26954 / E90</strain>
    </source>
</reference>
<dbReference type="OrthoDB" id="9814966at2"/>
<dbReference type="SUPFAM" id="SSF53474">
    <property type="entry name" value="alpha/beta-Hydrolases"/>
    <property type="match status" value="1"/>
</dbReference>
<evidence type="ECO:0000259" key="1">
    <source>
        <dbReference type="Pfam" id="PF12697"/>
    </source>
</evidence>
<dbReference type="InterPro" id="IPR029058">
    <property type="entry name" value="AB_hydrolase_fold"/>
</dbReference>
<name>A0A1G7C3U3_NIADE</name>
<dbReference type="RefSeq" id="WP_090393686.1">
    <property type="nucleotide sequence ID" value="NZ_FMZO01000038.1"/>
</dbReference>
<protein>
    <submittedName>
        <fullName evidence="2">Pimeloyl-ACP methyl ester carboxylesterase</fullName>
    </submittedName>
</protein>
<evidence type="ECO:0000313" key="3">
    <source>
        <dbReference type="Proteomes" id="UP000198757"/>
    </source>
</evidence>
<dbReference type="InterPro" id="IPR050228">
    <property type="entry name" value="Carboxylesterase_BioH"/>
</dbReference>
<feature type="domain" description="AB hydrolase-1" evidence="1">
    <location>
        <begin position="10"/>
        <end position="210"/>
    </location>
</feature>
<organism evidence="2 3">
    <name type="scientific">Niabella drilacis (strain DSM 25811 / CCM 8410 / CCUG 62505 / LMG 26954 / E90)</name>
    <dbReference type="NCBI Taxonomy" id="1285928"/>
    <lineage>
        <taxon>Bacteria</taxon>
        <taxon>Pseudomonadati</taxon>
        <taxon>Bacteroidota</taxon>
        <taxon>Chitinophagia</taxon>
        <taxon>Chitinophagales</taxon>
        <taxon>Chitinophagaceae</taxon>
        <taxon>Niabella</taxon>
    </lineage>
</organism>
<dbReference type="Proteomes" id="UP000198757">
    <property type="component" value="Unassembled WGS sequence"/>
</dbReference>
<dbReference type="AlphaFoldDB" id="A0A1G7C3U3"/>